<sequence>MLWNNDILCRLGEGHHVLDICDVIAFAPPTSLPCFSALSLPPPSGKWGQRFHDVHIELPPRGPIQRPQHIPDDPPNARLHPARPQTELGQAFSSSAGQISVVAQLQTANGHWPVPRRPGACKISRGAPADTQSTGAMSARAQAPRWGNSPGAHPLTLPVIAPPVKCNR</sequence>
<proteinExistence type="predicted"/>
<organism evidence="1 2">
    <name type="scientific">Ceratobasidium theobromae</name>
    <dbReference type="NCBI Taxonomy" id="1582974"/>
    <lineage>
        <taxon>Eukaryota</taxon>
        <taxon>Fungi</taxon>
        <taxon>Dikarya</taxon>
        <taxon>Basidiomycota</taxon>
        <taxon>Agaricomycotina</taxon>
        <taxon>Agaricomycetes</taxon>
        <taxon>Cantharellales</taxon>
        <taxon>Ceratobasidiaceae</taxon>
        <taxon>Ceratobasidium</taxon>
    </lineage>
</organism>
<accession>A0A5N5QJM1</accession>
<comment type="caution">
    <text evidence="1">The sequence shown here is derived from an EMBL/GenBank/DDBJ whole genome shotgun (WGS) entry which is preliminary data.</text>
</comment>
<keyword evidence="2" id="KW-1185">Reference proteome</keyword>
<evidence type="ECO:0000313" key="1">
    <source>
        <dbReference type="EMBL" id="KAB5591656.1"/>
    </source>
</evidence>
<dbReference type="AlphaFoldDB" id="A0A5N5QJM1"/>
<gene>
    <name evidence="1" type="ORF">CTheo_4908</name>
</gene>
<reference evidence="1 2" key="1">
    <citation type="journal article" date="2019" name="Fungal Biol. Biotechnol.">
        <title>Draft genome sequence of fastidious pathogen Ceratobasidium theobromae, which causes vascular-streak dieback in Theobroma cacao.</title>
        <authorList>
            <person name="Ali S.S."/>
            <person name="Asman A."/>
            <person name="Shao J."/>
            <person name="Firmansyah A.P."/>
            <person name="Susilo A.W."/>
            <person name="Rosmana A."/>
            <person name="McMahon P."/>
            <person name="Junaid M."/>
            <person name="Guest D."/>
            <person name="Kheng T.Y."/>
            <person name="Meinhardt L.W."/>
            <person name="Bailey B.A."/>
        </authorList>
    </citation>
    <scope>NUCLEOTIDE SEQUENCE [LARGE SCALE GENOMIC DNA]</scope>
    <source>
        <strain evidence="1 2">CT2</strain>
    </source>
</reference>
<dbReference type="EMBL" id="SSOP01000095">
    <property type="protein sequence ID" value="KAB5591656.1"/>
    <property type="molecule type" value="Genomic_DNA"/>
</dbReference>
<dbReference type="Proteomes" id="UP000383932">
    <property type="component" value="Unassembled WGS sequence"/>
</dbReference>
<evidence type="ECO:0000313" key="2">
    <source>
        <dbReference type="Proteomes" id="UP000383932"/>
    </source>
</evidence>
<name>A0A5N5QJM1_9AGAM</name>
<protein>
    <submittedName>
        <fullName evidence="1">Uncharacterized protein</fullName>
    </submittedName>
</protein>